<name>A0AAJ7SML2_PETMA</name>
<evidence type="ECO:0000313" key="18">
    <source>
        <dbReference type="RefSeq" id="XP_032801169.1"/>
    </source>
</evidence>
<dbReference type="Proteomes" id="UP001318040">
    <property type="component" value="Unplaced"/>
</dbReference>
<comment type="catalytic activity">
    <reaction evidence="1 14">
        <text>a 2'-deoxyribonucleoside 5'-diphosphate + ATP = a 2'-deoxyribonucleoside 5'-triphosphate + ADP</text>
        <dbReference type="Rhea" id="RHEA:44640"/>
        <dbReference type="ChEBI" id="CHEBI:30616"/>
        <dbReference type="ChEBI" id="CHEBI:61560"/>
        <dbReference type="ChEBI" id="CHEBI:73316"/>
        <dbReference type="ChEBI" id="CHEBI:456216"/>
        <dbReference type="EC" id="2.7.4.6"/>
    </reaction>
</comment>
<evidence type="ECO:0000256" key="6">
    <source>
        <dbReference type="ARBA" id="ARBA00022723"/>
    </source>
</evidence>
<dbReference type="KEGG" id="pmrn:116938091"/>
<dbReference type="InterPro" id="IPR001564">
    <property type="entry name" value="Nucleoside_diP_kinase"/>
</dbReference>
<protein>
    <recommendedName>
        <fullName evidence="14">Nucleoside diphosphate kinase</fullName>
        <ecNumber evidence="14">2.7.4.6</ecNumber>
    </recommendedName>
</protein>
<dbReference type="FunFam" id="3.30.70.141:FF:000015">
    <property type="entry name" value="Nucleoside diphosphate kinase B"/>
    <property type="match status" value="1"/>
</dbReference>
<evidence type="ECO:0000256" key="4">
    <source>
        <dbReference type="ARBA" id="ARBA00008142"/>
    </source>
</evidence>
<keyword evidence="10" id="KW-0460">Magnesium</keyword>
<dbReference type="HAMAP" id="MF_00451">
    <property type="entry name" value="NDP_kinase"/>
    <property type="match status" value="1"/>
</dbReference>
<feature type="active site" description="Pros-phosphohistidine intermediate" evidence="12">
    <location>
        <position position="115"/>
    </location>
</feature>
<feature type="binding site" evidence="12">
    <location>
        <position position="102"/>
    </location>
    <ligand>
        <name>ATP</name>
        <dbReference type="ChEBI" id="CHEBI:30616"/>
    </ligand>
</feature>
<evidence type="ECO:0000259" key="15">
    <source>
        <dbReference type="SMART" id="SM00562"/>
    </source>
</evidence>
<dbReference type="GO" id="GO:0004550">
    <property type="term" value="F:nucleoside diphosphate kinase activity"/>
    <property type="evidence" value="ECO:0007669"/>
    <property type="project" value="UniProtKB-EC"/>
</dbReference>
<dbReference type="Gene3D" id="3.30.70.141">
    <property type="entry name" value="Nucleoside diphosphate kinase-like domain"/>
    <property type="match status" value="1"/>
</dbReference>
<proteinExistence type="inferred from homology"/>
<comment type="catalytic activity">
    <reaction evidence="2">
        <text>a ribonucleoside 5'-diphosphate + ATP = a ribonucleoside 5'-triphosphate + ADP</text>
        <dbReference type="Rhea" id="RHEA:18113"/>
        <dbReference type="ChEBI" id="CHEBI:30616"/>
        <dbReference type="ChEBI" id="CHEBI:57930"/>
        <dbReference type="ChEBI" id="CHEBI:61557"/>
        <dbReference type="ChEBI" id="CHEBI:456216"/>
        <dbReference type="EC" id="2.7.4.6"/>
    </reaction>
</comment>
<dbReference type="GO" id="GO:0006228">
    <property type="term" value="P:UTP biosynthetic process"/>
    <property type="evidence" value="ECO:0007669"/>
    <property type="project" value="InterPro"/>
</dbReference>
<dbReference type="EC" id="2.7.4.6" evidence="14"/>
<dbReference type="NCBIfam" id="NF001908">
    <property type="entry name" value="PRK00668.1"/>
    <property type="match status" value="1"/>
</dbReference>
<evidence type="ECO:0000256" key="8">
    <source>
        <dbReference type="ARBA" id="ARBA00022777"/>
    </source>
</evidence>
<evidence type="ECO:0000256" key="2">
    <source>
        <dbReference type="ARBA" id="ARBA00000937"/>
    </source>
</evidence>
<dbReference type="InterPro" id="IPR034907">
    <property type="entry name" value="NDK-like_dom"/>
</dbReference>
<evidence type="ECO:0000313" key="16">
    <source>
        <dbReference type="Proteomes" id="UP001318040"/>
    </source>
</evidence>
<dbReference type="RefSeq" id="XP_032801169.1">
    <property type="nucleotide sequence ID" value="XM_032945278.1"/>
</dbReference>
<keyword evidence="5 14" id="KW-0808">Transferase</keyword>
<dbReference type="Pfam" id="PF00334">
    <property type="entry name" value="NDK"/>
    <property type="match status" value="1"/>
</dbReference>
<feature type="binding site" evidence="12">
    <location>
        <position position="9"/>
    </location>
    <ligand>
        <name>ATP</name>
        <dbReference type="ChEBI" id="CHEBI:30616"/>
    </ligand>
</feature>
<evidence type="ECO:0000256" key="5">
    <source>
        <dbReference type="ARBA" id="ARBA00022679"/>
    </source>
</evidence>
<dbReference type="SMART" id="SM00562">
    <property type="entry name" value="NDK"/>
    <property type="match status" value="1"/>
</dbReference>
<comment type="cofactor">
    <cofactor evidence="3">
        <name>Mg(2+)</name>
        <dbReference type="ChEBI" id="CHEBI:18420"/>
    </cofactor>
</comment>
<dbReference type="GO" id="GO:0046872">
    <property type="term" value="F:metal ion binding"/>
    <property type="evidence" value="ECO:0007669"/>
    <property type="project" value="UniProtKB-KW"/>
</dbReference>
<reference evidence="17 18" key="1">
    <citation type="submission" date="2025-04" db="UniProtKB">
        <authorList>
            <consortium name="RefSeq"/>
        </authorList>
    </citation>
    <scope>IDENTIFICATION</scope>
    <source>
        <tissue evidence="17 18">Sperm</tissue>
    </source>
</reference>
<evidence type="ECO:0000256" key="9">
    <source>
        <dbReference type="ARBA" id="ARBA00022840"/>
    </source>
</evidence>
<dbReference type="RefSeq" id="XP_032801167.1">
    <property type="nucleotide sequence ID" value="XM_032945276.1"/>
</dbReference>
<evidence type="ECO:0000256" key="3">
    <source>
        <dbReference type="ARBA" id="ARBA00001946"/>
    </source>
</evidence>
<feature type="binding site" evidence="12">
    <location>
        <position position="91"/>
    </location>
    <ligand>
        <name>ATP</name>
        <dbReference type="ChEBI" id="CHEBI:30616"/>
    </ligand>
</feature>
<evidence type="ECO:0000256" key="7">
    <source>
        <dbReference type="ARBA" id="ARBA00022741"/>
    </source>
</evidence>
<keyword evidence="16" id="KW-1185">Reference proteome</keyword>
<feature type="binding site" evidence="12">
    <location>
        <position position="57"/>
    </location>
    <ligand>
        <name>ATP</name>
        <dbReference type="ChEBI" id="CHEBI:30616"/>
    </ligand>
</feature>
<keyword evidence="11" id="KW-0546">Nucleotide metabolism</keyword>
<dbReference type="GO" id="GO:0006183">
    <property type="term" value="P:GTP biosynthetic process"/>
    <property type="evidence" value="ECO:0007669"/>
    <property type="project" value="InterPro"/>
</dbReference>
<evidence type="ECO:0000256" key="10">
    <source>
        <dbReference type="ARBA" id="ARBA00022842"/>
    </source>
</evidence>
<keyword evidence="9 14" id="KW-0067">ATP-binding</keyword>
<sequence>MERTFLAVKPDGVQRGLVGEIVGRFEKKGFHLVALKMIHASRELLQQHYIDLKDRPFYPGLVEYMHSGPVVAMVWQGANAVKTARKMLGETKPDDSNPGTIRGDFAVQVGRNIIHGSDSVASAEKEISLWFTAEEVTSWKSCSHDWVYE</sequence>
<evidence type="ECO:0000256" key="12">
    <source>
        <dbReference type="PROSITE-ProRule" id="PRU00706"/>
    </source>
</evidence>
<comment type="similarity">
    <text evidence="4 12 13">Belongs to the NDK family.</text>
</comment>
<evidence type="ECO:0000256" key="1">
    <source>
        <dbReference type="ARBA" id="ARBA00000082"/>
    </source>
</evidence>
<accession>A0AAJ7SML2</accession>
<dbReference type="PROSITE" id="PS00469">
    <property type="entry name" value="NDPK"/>
    <property type="match status" value="1"/>
</dbReference>
<evidence type="ECO:0000313" key="19">
    <source>
        <dbReference type="RefSeq" id="XP_032801170.1"/>
    </source>
</evidence>
<feature type="binding site" evidence="12">
    <location>
        <position position="112"/>
    </location>
    <ligand>
        <name>ATP</name>
        <dbReference type="ChEBI" id="CHEBI:30616"/>
    </ligand>
</feature>
<keyword evidence="7 14" id="KW-0547">Nucleotide-binding</keyword>
<evidence type="ECO:0000256" key="13">
    <source>
        <dbReference type="RuleBase" id="RU004011"/>
    </source>
</evidence>
<dbReference type="GO" id="GO:0006241">
    <property type="term" value="P:CTP biosynthetic process"/>
    <property type="evidence" value="ECO:0007669"/>
    <property type="project" value="InterPro"/>
</dbReference>
<dbReference type="PROSITE" id="PS51374">
    <property type="entry name" value="NDPK_LIKE"/>
    <property type="match status" value="1"/>
</dbReference>
<keyword evidence="8 14" id="KW-0418">Kinase</keyword>
<dbReference type="InterPro" id="IPR036850">
    <property type="entry name" value="NDK-like_dom_sf"/>
</dbReference>
<dbReference type="InterPro" id="IPR023005">
    <property type="entry name" value="Nucleoside_diP_kinase_AS"/>
</dbReference>
<dbReference type="CDD" id="cd04413">
    <property type="entry name" value="NDPk_I"/>
    <property type="match status" value="1"/>
</dbReference>
<keyword evidence="6" id="KW-0479">Metal-binding</keyword>
<organism evidence="16 17">
    <name type="scientific">Petromyzon marinus</name>
    <name type="common">Sea lamprey</name>
    <dbReference type="NCBI Taxonomy" id="7757"/>
    <lineage>
        <taxon>Eukaryota</taxon>
        <taxon>Metazoa</taxon>
        <taxon>Chordata</taxon>
        <taxon>Craniata</taxon>
        <taxon>Vertebrata</taxon>
        <taxon>Cyclostomata</taxon>
        <taxon>Hyperoartia</taxon>
        <taxon>Petromyzontiformes</taxon>
        <taxon>Petromyzontidae</taxon>
        <taxon>Petromyzon</taxon>
    </lineage>
</organism>
<dbReference type="GO" id="GO:0005524">
    <property type="term" value="F:ATP binding"/>
    <property type="evidence" value="ECO:0007669"/>
    <property type="project" value="UniProtKB-KW"/>
</dbReference>
<dbReference type="PRINTS" id="PR01243">
    <property type="entry name" value="NUCDPKINASE"/>
</dbReference>
<evidence type="ECO:0000313" key="17">
    <source>
        <dbReference type="RefSeq" id="XP_032801167.1"/>
    </source>
</evidence>
<feature type="domain" description="Nucleoside diphosphate kinase-like" evidence="15">
    <location>
        <begin position="1"/>
        <end position="138"/>
    </location>
</feature>
<dbReference type="PANTHER" id="PTHR11349">
    <property type="entry name" value="NUCLEOSIDE DIPHOSPHATE KINASE"/>
    <property type="match status" value="1"/>
</dbReference>
<gene>
    <name evidence="17 18 19" type="primary">LOC116938091</name>
</gene>
<evidence type="ECO:0000256" key="11">
    <source>
        <dbReference type="ARBA" id="ARBA00023080"/>
    </source>
</evidence>
<feature type="binding site" evidence="12">
    <location>
        <position position="85"/>
    </location>
    <ligand>
        <name>ATP</name>
        <dbReference type="ChEBI" id="CHEBI:30616"/>
    </ligand>
</feature>
<dbReference type="SUPFAM" id="SSF54919">
    <property type="entry name" value="Nucleoside diphosphate kinase, NDK"/>
    <property type="match status" value="1"/>
</dbReference>
<dbReference type="AlphaFoldDB" id="A0AAJ7SML2"/>
<evidence type="ECO:0000256" key="14">
    <source>
        <dbReference type="RuleBase" id="RU004013"/>
    </source>
</evidence>
<dbReference type="RefSeq" id="XP_032801170.1">
    <property type="nucleotide sequence ID" value="XM_032945279.1"/>
</dbReference>